<organism evidence="1 2">
    <name type="scientific">Cyphomyrmex costatus</name>
    <dbReference type="NCBI Taxonomy" id="456900"/>
    <lineage>
        <taxon>Eukaryota</taxon>
        <taxon>Metazoa</taxon>
        <taxon>Ecdysozoa</taxon>
        <taxon>Arthropoda</taxon>
        <taxon>Hexapoda</taxon>
        <taxon>Insecta</taxon>
        <taxon>Pterygota</taxon>
        <taxon>Neoptera</taxon>
        <taxon>Endopterygota</taxon>
        <taxon>Hymenoptera</taxon>
        <taxon>Apocrita</taxon>
        <taxon>Aculeata</taxon>
        <taxon>Formicoidea</taxon>
        <taxon>Formicidae</taxon>
        <taxon>Myrmicinae</taxon>
        <taxon>Cyphomyrmex</taxon>
    </lineage>
</organism>
<name>A0A195CEE9_9HYME</name>
<dbReference type="EMBL" id="KQ977873">
    <property type="protein sequence ID" value="KYM99177.1"/>
    <property type="molecule type" value="Genomic_DNA"/>
</dbReference>
<sequence length="135" mass="15433">PSWAYANFLISDREWDVQWSPGHVSEWTSFGSMVGNVYSILFSSPIPKRTFWITPANSTRDSQRNSGTGIQDTQSCCKEEQLLWSKSLSPSSPSFSLNNPPFRFNLLHFARIPRRTVMTHHRPSTLRELGQQSTT</sequence>
<evidence type="ECO:0000313" key="1">
    <source>
        <dbReference type="EMBL" id="KYM99177.1"/>
    </source>
</evidence>
<keyword evidence="2" id="KW-1185">Reference proteome</keyword>
<dbReference type="AlphaFoldDB" id="A0A195CEE9"/>
<feature type="non-terminal residue" evidence="1">
    <location>
        <position position="1"/>
    </location>
</feature>
<accession>A0A195CEE9</accession>
<evidence type="ECO:0000313" key="2">
    <source>
        <dbReference type="Proteomes" id="UP000078542"/>
    </source>
</evidence>
<gene>
    <name evidence="1" type="ORF">ALC62_10146</name>
</gene>
<dbReference type="Proteomes" id="UP000078542">
    <property type="component" value="Unassembled WGS sequence"/>
</dbReference>
<reference evidence="1 2" key="1">
    <citation type="submission" date="2016-03" db="EMBL/GenBank/DDBJ databases">
        <title>Cyphomyrmex costatus WGS genome.</title>
        <authorList>
            <person name="Nygaard S."/>
            <person name="Hu H."/>
            <person name="Boomsma J."/>
            <person name="Zhang G."/>
        </authorList>
    </citation>
    <scope>NUCLEOTIDE SEQUENCE [LARGE SCALE GENOMIC DNA]</scope>
    <source>
        <strain evidence="1">MS0001</strain>
        <tissue evidence="1">Whole body</tissue>
    </source>
</reference>
<protein>
    <submittedName>
        <fullName evidence="1">Uncharacterized protein</fullName>
    </submittedName>
</protein>
<proteinExistence type="predicted"/>